<keyword evidence="2" id="KW-1185">Reference proteome</keyword>
<dbReference type="Proteomes" id="UP000499080">
    <property type="component" value="Unassembled WGS sequence"/>
</dbReference>
<protein>
    <submittedName>
        <fullName evidence="1">Uncharacterized protein</fullName>
    </submittedName>
</protein>
<gene>
    <name evidence="1" type="ORF">AVEN_232352_1</name>
</gene>
<sequence length="67" mass="7670">VALKDRKELETLSLIYGLLHHCGDAQLFKRSGKFGCELTFDFMSSQTEEKKYLKKKAGFSSYNSEES</sequence>
<evidence type="ECO:0000313" key="2">
    <source>
        <dbReference type="Proteomes" id="UP000499080"/>
    </source>
</evidence>
<feature type="non-terminal residue" evidence="1">
    <location>
        <position position="1"/>
    </location>
</feature>
<proteinExistence type="predicted"/>
<dbReference type="AlphaFoldDB" id="A0A4Y2P160"/>
<evidence type="ECO:0000313" key="1">
    <source>
        <dbReference type="EMBL" id="GBN44280.1"/>
    </source>
</evidence>
<organism evidence="1 2">
    <name type="scientific">Araneus ventricosus</name>
    <name type="common">Orbweaver spider</name>
    <name type="synonym">Epeira ventricosa</name>
    <dbReference type="NCBI Taxonomy" id="182803"/>
    <lineage>
        <taxon>Eukaryota</taxon>
        <taxon>Metazoa</taxon>
        <taxon>Ecdysozoa</taxon>
        <taxon>Arthropoda</taxon>
        <taxon>Chelicerata</taxon>
        <taxon>Arachnida</taxon>
        <taxon>Araneae</taxon>
        <taxon>Araneomorphae</taxon>
        <taxon>Entelegynae</taxon>
        <taxon>Araneoidea</taxon>
        <taxon>Araneidae</taxon>
        <taxon>Araneus</taxon>
    </lineage>
</organism>
<accession>A0A4Y2P160</accession>
<reference evidence="1 2" key="1">
    <citation type="journal article" date="2019" name="Sci. Rep.">
        <title>Orb-weaving spider Araneus ventricosus genome elucidates the spidroin gene catalogue.</title>
        <authorList>
            <person name="Kono N."/>
            <person name="Nakamura H."/>
            <person name="Ohtoshi R."/>
            <person name="Moran D.A.P."/>
            <person name="Shinohara A."/>
            <person name="Yoshida Y."/>
            <person name="Fujiwara M."/>
            <person name="Mori M."/>
            <person name="Tomita M."/>
            <person name="Arakawa K."/>
        </authorList>
    </citation>
    <scope>NUCLEOTIDE SEQUENCE [LARGE SCALE GENOMIC DNA]</scope>
</reference>
<comment type="caution">
    <text evidence="1">The sequence shown here is derived from an EMBL/GenBank/DDBJ whole genome shotgun (WGS) entry which is preliminary data.</text>
</comment>
<dbReference type="EMBL" id="BGPR01212112">
    <property type="protein sequence ID" value="GBN44280.1"/>
    <property type="molecule type" value="Genomic_DNA"/>
</dbReference>
<name>A0A4Y2P160_ARAVE</name>